<organism evidence="1 2">
    <name type="scientific">Mucuna pruriens</name>
    <name type="common">Velvet bean</name>
    <name type="synonym">Dolichos pruriens</name>
    <dbReference type="NCBI Taxonomy" id="157652"/>
    <lineage>
        <taxon>Eukaryota</taxon>
        <taxon>Viridiplantae</taxon>
        <taxon>Streptophyta</taxon>
        <taxon>Embryophyta</taxon>
        <taxon>Tracheophyta</taxon>
        <taxon>Spermatophyta</taxon>
        <taxon>Magnoliopsida</taxon>
        <taxon>eudicotyledons</taxon>
        <taxon>Gunneridae</taxon>
        <taxon>Pentapetalae</taxon>
        <taxon>rosids</taxon>
        <taxon>fabids</taxon>
        <taxon>Fabales</taxon>
        <taxon>Fabaceae</taxon>
        <taxon>Papilionoideae</taxon>
        <taxon>50 kb inversion clade</taxon>
        <taxon>NPAAA clade</taxon>
        <taxon>indigoferoid/millettioid clade</taxon>
        <taxon>Phaseoleae</taxon>
        <taxon>Mucuna</taxon>
    </lineage>
</organism>
<evidence type="ECO:0000313" key="1">
    <source>
        <dbReference type="EMBL" id="RDX78660.1"/>
    </source>
</evidence>
<sequence>MNGAVEASNKNIKKIIQNWLEQLNLIEEKRLTALCHRQLYQKRIKNAFDKKARPRIFKEGDLVLKKILLNARDHRRKWMPKYEGPYMVMHAFSKEALILTDVD</sequence>
<gene>
    <name evidence="1" type="ORF">CR513_41032</name>
</gene>
<evidence type="ECO:0000313" key="2">
    <source>
        <dbReference type="Proteomes" id="UP000257109"/>
    </source>
</evidence>
<dbReference type="EMBL" id="QJKJ01008792">
    <property type="protein sequence ID" value="RDX78660.1"/>
    <property type="molecule type" value="Genomic_DNA"/>
</dbReference>
<feature type="non-terminal residue" evidence="1">
    <location>
        <position position="1"/>
    </location>
</feature>
<dbReference type="AlphaFoldDB" id="A0A371FKC8"/>
<keyword evidence="2" id="KW-1185">Reference proteome</keyword>
<reference evidence="1" key="1">
    <citation type="submission" date="2018-05" db="EMBL/GenBank/DDBJ databases">
        <title>Draft genome of Mucuna pruriens seed.</title>
        <authorList>
            <person name="Nnadi N.E."/>
            <person name="Vos R."/>
            <person name="Hasami M.H."/>
            <person name="Devisetty U.K."/>
            <person name="Aguiy J.C."/>
        </authorList>
    </citation>
    <scope>NUCLEOTIDE SEQUENCE [LARGE SCALE GENOMIC DNA]</scope>
    <source>
        <strain evidence="1">JCA_2017</strain>
    </source>
</reference>
<protein>
    <submittedName>
        <fullName evidence="1">Uncharacterized protein</fullName>
    </submittedName>
</protein>
<accession>A0A371FKC8</accession>
<name>A0A371FKC8_MUCPR</name>
<feature type="non-terminal residue" evidence="1">
    <location>
        <position position="103"/>
    </location>
</feature>
<dbReference type="PANTHER" id="PTHR48475">
    <property type="entry name" value="RIBONUCLEASE H"/>
    <property type="match status" value="1"/>
</dbReference>
<proteinExistence type="predicted"/>
<dbReference type="PANTHER" id="PTHR48475:SF1">
    <property type="entry name" value="RNASE H TYPE-1 DOMAIN-CONTAINING PROTEIN"/>
    <property type="match status" value="1"/>
</dbReference>
<comment type="caution">
    <text evidence="1">The sequence shown here is derived from an EMBL/GenBank/DDBJ whole genome shotgun (WGS) entry which is preliminary data.</text>
</comment>
<dbReference type="Proteomes" id="UP000257109">
    <property type="component" value="Unassembled WGS sequence"/>
</dbReference>
<dbReference type="OrthoDB" id="1637540at2759"/>